<evidence type="ECO:0000259" key="1">
    <source>
        <dbReference type="Pfam" id="PF01890"/>
    </source>
</evidence>
<evidence type="ECO:0000313" key="3">
    <source>
        <dbReference type="Proteomes" id="UP001645039"/>
    </source>
</evidence>
<dbReference type="Pfam" id="PF01890">
    <property type="entry name" value="CbiG_C"/>
    <property type="match status" value="1"/>
</dbReference>
<name>A0ABR9F4Q4_9GAMM</name>
<dbReference type="Proteomes" id="UP001645039">
    <property type="component" value="Unassembled WGS sequence"/>
</dbReference>
<gene>
    <name evidence="2" type="ORF">EI168_15295</name>
</gene>
<dbReference type="RefSeq" id="WP_096279463.1">
    <property type="nucleotide sequence ID" value="NZ_CBCSBM010000017.1"/>
</dbReference>
<protein>
    <submittedName>
        <fullName evidence="2">Cobalamin biosynthesis protein</fullName>
    </submittedName>
</protein>
<evidence type="ECO:0000313" key="2">
    <source>
        <dbReference type="EMBL" id="MBE0401453.1"/>
    </source>
</evidence>
<dbReference type="Gene3D" id="3.30.420.180">
    <property type="entry name" value="CobE/GbiG C-terminal domain"/>
    <property type="match status" value="1"/>
</dbReference>
<feature type="domain" description="CobE/GbiG C-terminal" evidence="1">
    <location>
        <begin position="7"/>
        <end position="121"/>
    </location>
</feature>
<dbReference type="EMBL" id="RRZD01000018">
    <property type="protein sequence ID" value="MBE0401453.1"/>
    <property type="molecule type" value="Genomic_DNA"/>
</dbReference>
<dbReference type="InterPro" id="IPR036518">
    <property type="entry name" value="CobE/GbiG_C_sf"/>
</dbReference>
<comment type="caution">
    <text evidence="2">The sequence shown here is derived from an EMBL/GenBank/DDBJ whole genome shotgun (WGS) entry which is preliminary data.</text>
</comment>
<reference evidence="2 3" key="1">
    <citation type="submission" date="2020-07" db="EMBL/GenBank/DDBJ databases">
        <title>Halophilic bacteria isolated from french cheeses.</title>
        <authorList>
            <person name="Kothe C.I."/>
            <person name="Farah-Kraiem B."/>
            <person name="Renault P."/>
            <person name="Dridi B."/>
        </authorList>
    </citation>
    <scope>NUCLEOTIDE SEQUENCE [LARGE SCALE GENOMIC DNA]</scope>
    <source>
        <strain evidence="2 3">FME1</strain>
    </source>
</reference>
<keyword evidence="3" id="KW-1185">Reference proteome</keyword>
<proteinExistence type="predicted"/>
<dbReference type="InterPro" id="IPR002750">
    <property type="entry name" value="CobE/GbiG_C"/>
</dbReference>
<accession>A0ABR9F4Q4</accession>
<dbReference type="SUPFAM" id="SSF159664">
    <property type="entry name" value="CobE/GbiG C-terminal domain-like"/>
    <property type="match status" value="1"/>
</dbReference>
<sequence length="129" mass="13431">MSTTPILIAGFGFRREATLASLEQALEQLCHQYGDIDRLAVTHAMRPLVESLGRQHCLEVVVVADDDLASMATLTRSAYSQQAKGTGSVAEAVALLAAGSGAQLLGPRIISADRKATAAVAKARATGVI</sequence>
<organism evidence="2 3">
    <name type="scientific">Halomonas casei</name>
    <dbReference type="NCBI Taxonomy" id="2742613"/>
    <lineage>
        <taxon>Bacteria</taxon>
        <taxon>Pseudomonadati</taxon>
        <taxon>Pseudomonadota</taxon>
        <taxon>Gammaproteobacteria</taxon>
        <taxon>Oceanospirillales</taxon>
        <taxon>Halomonadaceae</taxon>
        <taxon>Halomonas</taxon>
    </lineage>
</organism>